<keyword evidence="3" id="KW-1185">Reference proteome</keyword>
<reference evidence="2" key="3">
    <citation type="submission" date="2025-09" db="UniProtKB">
        <authorList>
            <consortium name="Ensembl"/>
        </authorList>
    </citation>
    <scope>IDENTIFICATION</scope>
</reference>
<reference evidence="2 3" key="1">
    <citation type="journal article" date="2011" name="Proc. Natl. Acad. Sci. U.S.A.">
        <title>Genetic diversity and population structure of the endangered marsupial Sarcophilus harrisii (Tasmanian devil).</title>
        <authorList>
            <person name="Miller W."/>
            <person name="Hayes V.M."/>
            <person name="Ratan A."/>
            <person name="Petersen D.C."/>
            <person name="Wittekindt N.E."/>
            <person name="Miller J."/>
            <person name="Walenz B."/>
            <person name="Knight J."/>
            <person name="Qi J."/>
            <person name="Zhao F."/>
            <person name="Wang Q."/>
            <person name="Bedoya-Reina O.C."/>
            <person name="Katiyar N."/>
            <person name="Tomsho L.P."/>
            <person name="Kasson L.M."/>
            <person name="Hardie R.A."/>
            <person name="Woodbridge P."/>
            <person name="Tindall E.A."/>
            <person name="Bertelsen M.F."/>
            <person name="Dixon D."/>
            <person name="Pyecroft S."/>
            <person name="Helgen K.M."/>
            <person name="Lesk A.M."/>
            <person name="Pringle T.H."/>
            <person name="Patterson N."/>
            <person name="Zhang Y."/>
            <person name="Kreiss A."/>
            <person name="Woods G.M."/>
            <person name="Jones M.E."/>
            <person name="Schuster S.C."/>
        </authorList>
    </citation>
    <scope>NUCLEOTIDE SEQUENCE [LARGE SCALE GENOMIC DNA]</scope>
</reference>
<dbReference type="GeneTree" id="ENSGT00960000189873"/>
<dbReference type="InParanoid" id="A0A7N4PNB7"/>
<dbReference type="Proteomes" id="UP000007648">
    <property type="component" value="Unassembled WGS sequence"/>
</dbReference>
<evidence type="ECO:0000313" key="2">
    <source>
        <dbReference type="Ensembl" id="ENSSHAP00000041064.1"/>
    </source>
</evidence>
<feature type="chain" id="PRO_5029772227" evidence="1">
    <location>
        <begin position="31"/>
        <end position="125"/>
    </location>
</feature>
<keyword evidence="1" id="KW-0732">Signal</keyword>
<accession>A0A7N4PNB7</accession>
<dbReference type="AlphaFoldDB" id="A0A7N4PNB7"/>
<organism evidence="2 3">
    <name type="scientific">Sarcophilus harrisii</name>
    <name type="common">Tasmanian devil</name>
    <name type="synonym">Sarcophilus laniarius</name>
    <dbReference type="NCBI Taxonomy" id="9305"/>
    <lineage>
        <taxon>Eukaryota</taxon>
        <taxon>Metazoa</taxon>
        <taxon>Chordata</taxon>
        <taxon>Craniata</taxon>
        <taxon>Vertebrata</taxon>
        <taxon>Euteleostomi</taxon>
        <taxon>Mammalia</taxon>
        <taxon>Metatheria</taxon>
        <taxon>Dasyuromorphia</taxon>
        <taxon>Dasyuridae</taxon>
        <taxon>Sarcophilus</taxon>
    </lineage>
</organism>
<name>A0A7N4PNB7_SARHA</name>
<proteinExistence type="predicted"/>
<protein>
    <submittedName>
        <fullName evidence="2">Uncharacterized protein</fullName>
    </submittedName>
</protein>
<feature type="signal peptide" evidence="1">
    <location>
        <begin position="1"/>
        <end position="30"/>
    </location>
</feature>
<sequence>MGMEMLSQKMVLWLMASGLIFSGEMWISSGFDYDYTYAFHEEDKTETLDYKDPCKAAVFWGDIALDDEDLRNFPIDRTIDLTQNSFEKLGHITGGLGNHGVSKKRGVLYQLIDRIRRFGSGIFSV</sequence>
<evidence type="ECO:0000256" key="1">
    <source>
        <dbReference type="SAM" id="SignalP"/>
    </source>
</evidence>
<dbReference type="Ensembl" id="ENSSHAT00000029059.1">
    <property type="protein sequence ID" value="ENSSHAP00000041064.1"/>
    <property type="gene ID" value="ENSSHAG00000029092.1"/>
</dbReference>
<evidence type="ECO:0000313" key="3">
    <source>
        <dbReference type="Proteomes" id="UP000007648"/>
    </source>
</evidence>
<reference evidence="2" key="2">
    <citation type="submission" date="2025-08" db="UniProtKB">
        <authorList>
            <consortium name="Ensembl"/>
        </authorList>
    </citation>
    <scope>IDENTIFICATION</scope>
</reference>